<feature type="coiled-coil region" evidence="1">
    <location>
        <begin position="290"/>
        <end position="317"/>
    </location>
</feature>
<dbReference type="AlphaFoldDB" id="A0A3P6C473"/>
<organism evidence="2">
    <name type="scientific">Brassica campestris</name>
    <name type="common">Field mustard</name>
    <dbReference type="NCBI Taxonomy" id="3711"/>
    <lineage>
        <taxon>Eukaryota</taxon>
        <taxon>Viridiplantae</taxon>
        <taxon>Streptophyta</taxon>
        <taxon>Embryophyta</taxon>
        <taxon>Tracheophyta</taxon>
        <taxon>Spermatophyta</taxon>
        <taxon>Magnoliopsida</taxon>
        <taxon>eudicotyledons</taxon>
        <taxon>Gunneridae</taxon>
        <taxon>Pentapetalae</taxon>
        <taxon>rosids</taxon>
        <taxon>malvids</taxon>
        <taxon>Brassicales</taxon>
        <taxon>Brassicaceae</taxon>
        <taxon>Brassiceae</taxon>
        <taxon>Brassica</taxon>
    </lineage>
</organism>
<evidence type="ECO:0000256" key="1">
    <source>
        <dbReference type="SAM" id="Coils"/>
    </source>
</evidence>
<evidence type="ECO:0000313" key="2">
    <source>
        <dbReference type="EMBL" id="VDD03312.1"/>
    </source>
</evidence>
<accession>A0A3P6C473</accession>
<proteinExistence type="predicted"/>
<name>A0A3P6C473_BRACM</name>
<dbReference type="EMBL" id="LR031575">
    <property type="protein sequence ID" value="VDD03312.1"/>
    <property type="molecule type" value="Genomic_DNA"/>
</dbReference>
<sequence>MQNLGDLEGLVVGAAEVLYCYSVSPLNGGERRYHLHPRSRMLPVQELSRSEKKHHPFAFMPLPGFSSTWRTAGESRRVLHFLSTFMILTFFIFPSIDISRADFSSGRHVIEQLLGLPVDRREISFLVSEEVLDRCSIRGVISDPRGAEALEEYKRALEVTAARKAAIHRVVPAGGSNIQFTRSGKRQVAPIVAPSSSKKRSRASVFKPSLSASRSCSKALASLNSEVFPMTPTRPSLDEDTSKVVRSLQGDVLQVASQLFHLKGRMKNTSATKAERDALAIRLREEKDAILAKDEEIEAWKLRVQDLDEERERLEGRIFSYSDG</sequence>
<protein>
    <submittedName>
        <fullName evidence="2">Uncharacterized protein</fullName>
    </submittedName>
</protein>
<keyword evidence="1" id="KW-0175">Coiled coil</keyword>
<gene>
    <name evidence="2" type="ORF">BRAA08T32789Z</name>
</gene>
<reference evidence="2" key="1">
    <citation type="submission" date="2018-11" db="EMBL/GenBank/DDBJ databases">
        <authorList>
            <consortium name="Genoscope - CEA"/>
            <person name="William W."/>
        </authorList>
    </citation>
    <scope>NUCLEOTIDE SEQUENCE</scope>
</reference>